<organism evidence="2 3">
    <name type="scientific">Homo sapiens</name>
    <name type="common">Human</name>
    <dbReference type="NCBI Taxonomy" id="9606"/>
    <lineage>
        <taxon>Eukaryota</taxon>
        <taxon>Metazoa</taxon>
        <taxon>Chordata</taxon>
        <taxon>Craniata</taxon>
        <taxon>Vertebrata</taxon>
        <taxon>Euteleostomi</taxon>
        <taxon>Mammalia</taxon>
        <taxon>Eutheria</taxon>
        <taxon>Euarchontoglires</taxon>
        <taxon>Primates</taxon>
        <taxon>Haplorrhini</taxon>
        <taxon>Catarrhini</taxon>
        <taxon>Hominidae</taxon>
        <taxon>Homo</taxon>
    </lineage>
</organism>
<dbReference type="EMBL" id="AC004702">
    <property type="status" value="NOT_ANNOTATED_CDS"/>
    <property type="molecule type" value="Genomic_DNA"/>
</dbReference>
<dbReference type="Ensembl" id="ENST00000680830.1">
    <property type="protein sequence ID" value="ENSP00000505376.1"/>
    <property type="gene ID" value="ENSG00000128487.19"/>
</dbReference>
<dbReference type="AlphaFoldDB" id="A0A7P0T8Y6"/>
<protein>
    <submittedName>
        <fullName evidence="2">Sperm antigen with calponin homology and coiled-coil domains 1</fullName>
    </submittedName>
</protein>
<evidence type="ECO:0007829" key="4">
    <source>
        <dbReference type="PeptideAtlas" id="A0A7P0T8Y6"/>
    </source>
</evidence>
<evidence type="ECO:0000313" key="3">
    <source>
        <dbReference type="Proteomes" id="UP000005640"/>
    </source>
</evidence>
<sequence length="145" mass="15352">MRSAAKPWNPAIRAGGHGPDRVRPLPAASSGMKSSKSSTSLAFESRLSRLKRASSEDTLNKPGSTAASGVVRLKKTATAGAISELTESRLRSGTGQARWLMPVIPALWEAEVGGSRGQEMETILTNTGPLQQLNGQAFQPHGNFQ</sequence>
<proteinExistence type="evidence at protein level"/>
<keyword evidence="4 5" id="KW-1267">Proteomics identification</keyword>
<reference evidence="2" key="2">
    <citation type="journal article" date="2004" name="Nature">
        <title>Finishing the euchromatic sequence of the human genome.</title>
        <authorList>
            <consortium name="International Human Genome Sequencing Consortium"/>
        </authorList>
    </citation>
    <scope>NUCLEOTIDE SEQUENCE [LARGE SCALE GENOMIC DNA]</scope>
</reference>
<dbReference type="OrthoDB" id="21607at2759"/>
<reference evidence="2 3" key="3">
    <citation type="journal article" date="2006" name="Nature">
        <title>DNA sequence of human chromosome 17 and analysis of rearrangement in the human lineage.</title>
        <authorList>
            <person name="Zody M.C."/>
            <person name="Garber M."/>
            <person name="Adams D.J."/>
            <person name="Sharpe T."/>
            <person name="Harrow J."/>
            <person name="Lupski J.R."/>
            <person name="Nicholson C."/>
            <person name="Searle S.M."/>
            <person name="Wilming L."/>
            <person name="Young S.K."/>
            <person name="Abouelleil A."/>
            <person name="Allen N.R."/>
            <person name="Bi W."/>
            <person name="Bloom T."/>
            <person name="Borowsky M.L."/>
            <person name="Bugalter B.E."/>
            <person name="Butler J."/>
            <person name="Chang J.L."/>
            <person name="Chen C.K."/>
            <person name="Cook A."/>
            <person name="Corum B."/>
            <person name="Cuomo C.A."/>
            <person name="de Jong P.J."/>
            <person name="DeCaprio D."/>
            <person name="Dewar K."/>
            <person name="FitzGerald M."/>
            <person name="Gilbert J."/>
            <person name="Gibson R."/>
            <person name="Gnerre S."/>
            <person name="Goldstein S."/>
            <person name="Grafham D.V."/>
            <person name="Grocock R."/>
            <person name="Hafez N."/>
            <person name="Hagopian D.S."/>
            <person name="Hart E."/>
            <person name="Norman C.H."/>
            <person name="Humphray S."/>
            <person name="Jaffe D.B."/>
            <person name="Jones M."/>
            <person name="Kamal M."/>
            <person name="Khodiyar V.K."/>
            <person name="LaButti K."/>
            <person name="Laird G."/>
            <person name="Lehoczky J."/>
            <person name="Liu X."/>
            <person name="Lokyitsang T."/>
            <person name="Loveland J."/>
            <person name="Lui A."/>
            <person name="Macdonald P."/>
            <person name="Major J.E."/>
            <person name="Matthews L."/>
            <person name="Mauceli E."/>
            <person name="McCarroll S.A."/>
            <person name="Mihalev A.H."/>
            <person name="Mudge J."/>
            <person name="Nguyen C."/>
            <person name="Nicol R."/>
            <person name="O'Leary S.B."/>
            <person name="Osoegawa K."/>
            <person name="Schwartz D.C."/>
            <person name="Shaw-Smith C."/>
            <person name="Stankiewicz P."/>
            <person name="Steward C."/>
            <person name="Swarbreck D."/>
            <person name="Venkataraman V."/>
            <person name="Whittaker C.A."/>
            <person name="Yang X."/>
            <person name="Zimmer A.R."/>
            <person name="Bradley A."/>
            <person name="Hubbard T."/>
            <person name="Birren B.W."/>
            <person name="Rogers J."/>
            <person name="Lander E.S."/>
            <person name="Nusbaum C."/>
        </authorList>
    </citation>
    <scope>NUCLEOTIDE SEQUENCE [LARGE SCALE GENOMIC DNA]</scope>
</reference>
<gene>
    <name evidence="2" type="primary">SPECC1</name>
</gene>
<reference evidence="2" key="4">
    <citation type="submission" date="2025-05" db="UniProtKB">
        <authorList>
            <consortium name="Ensembl"/>
        </authorList>
    </citation>
    <scope>IDENTIFICATION</scope>
</reference>
<dbReference type="Proteomes" id="UP000005640">
    <property type="component" value="Chromosome 17"/>
</dbReference>
<feature type="region of interest" description="Disordered" evidence="1">
    <location>
        <begin position="1"/>
        <end position="71"/>
    </location>
</feature>
<evidence type="ECO:0007829" key="5">
    <source>
        <dbReference type="ProteomicsDB" id="A0A7P0T8Y6"/>
    </source>
</evidence>
<reference evidence="2" key="1">
    <citation type="journal article" date="2001" name="Nature">
        <title>Initial sequencing and analysis of the human genome.</title>
        <authorList>
            <consortium name="International Human Genome Sequencing Consortium"/>
            <person name="Lander E.S."/>
            <person name="Linton L.M."/>
            <person name="Birren B."/>
            <person name="Nusbaum C."/>
            <person name="Zody M.C."/>
            <person name="Baldwin J."/>
            <person name="Devon K."/>
            <person name="Dewar K."/>
            <person name="Doyle M."/>
            <person name="FitzHugh W."/>
            <person name="Funke R."/>
            <person name="Gage D."/>
            <person name="Harris K."/>
            <person name="Heaford A."/>
            <person name="Howland J."/>
            <person name="Kann L."/>
            <person name="Lehoczky J."/>
            <person name="LeVine R."/>
            <person name="McEwan P."/>
            <person name="McKernan K."/>
            <person name="Meldrim J."/>
            <person name="Mesirov J.P."/>
            <person name="Miranda C."/>
            <person name="Morris W."/>
            <person name="Naylor J."/>
            <person name="Raymond C."/>
            <person name="Rosetti M."/>
            <person name="Santos R."/>
            <person name="Sheridan A."/>
            <person name="Sougnez C."/>
            <person name="Stange-Thomann N."/>
            <person name="Stojanovic N."/>
            <person name="Subramanian A."/>
            <person name="Wyman D."/>
            <person name="Rogers J."/>
            <person name="Sulston J."/>
            <person name="Ainscough R."/>
            <person name="Beck S."/>
            <person name="Bentley D."/>
            <person name="Burton J."/>
            <person name="Clee C."/>
            <person name="Carter N."/>
            <person name="Coulson A."/>
            <person name="Deadman R."/>
            <person name="Deloukas P."/>
            <person name="Dunham A."/>
            <person name="Dunham I."/>
            <person name="Durbin R."/>
            <person name="French L."/>
            <person name="Grafham D."/>
            <person name="Gregory S."/>
            <person name="Hubbard T."/>
            <person name="Humphray S."/>
            <person name="Hunt A."/>
            <person name="Jones M."/>
            <person name="Lloyd C."/>
            <person name="McMurray A."/>
            <person name="Matthews L."/>
            <person name="Mercer S."/>
            <person name="Milne S."/>
            <person name="Mullikin J.C."/>
            <person name="Mungall A."/>
            <person name="Plumb R."/>
            <person name="Ross M."/>
            <person name="Shownkeen R."/>
            <person name="Sims S."/>
            <person name="Waterston R.H."/>
            <person name="Wilson R.K."/>
            <person name="Hillier L.W."/>
            <person name="McPherson J.D."/>
            <person name="Marra M.A."/>
            <person name="Mardis E.R."/>
            <person name="Fulton L.A."/>
            <person name="Chinwalla A.T."/>
            <person name="Pepin K.H."/>
            <person name="Gish W.R."/>
            <person name="Chissoe S.L."/>
            <person name="Wendl M.C."/>
            <person name="Delehaunty K.D."/>
            <person name="Miner T.L."/>
            <person name="Delehaunty A."/>
            <person name="Kramer J.B."/>
            <person name="Cook L.L."/>
            <person name="Fulton R.S."/>
            <person name="Johnson D.L."/>
            <person name="Minx P.J."/>
            <person name="Clifton S.W."/>
            <person name="Hawkins T."/>
            <person name="Branscomb E."/>
            <person name="Predki P."/>
            <person name="Richardson P."/>
            <person name="Wenning S."/>
            <person name="Slezak T."/>
            <person name="Doggett N."/>
            <person name="Cheng J.F."/>
            <person name="Olsen A."/>
            <person name="Lucas S."/>
            <person name="Elkin C."/>
            <person name="Uberbacher E."/>
            <person name="Frazier M."/>
            <person name="Gibbs R.A."/>
            <person name="Muzny D.M."/>
            <person name="Scherer S.E."/>
            <person name="Bouck J.B."/>
            <person name="Sodergren E.J."/>
            <person name="Worley K.C."/>
            <person name="Rives C.M."/>
            <person name="Gorrell J.H."/>
            <person name="Metzker M.L."/>
            <person name="Naylor S.L."/>
            <person name="Kucherlapati R.S."/>
            <person name="Nelson D.L."/>
            <person name="Weinstock G.M."/>
            <person name="Sakaki Y."/>
            <person name="Fujiyama A."/>
            <person name="Hattori M."/>
            <person name="Yada T."/>
            <person name="Toyoda A."/>
            <person name="Itoh T."/>
            <person name="Kawagoe C."/>
            <person name="Watanabe H."/>
            <person name="Totoki Y."/>
            <person name="Taylor T."/>
            <person name="Weissenbach J."/>
            <person name="Heilig R."/>
            <person name="Saurin W."/>
            <person name="Artiguenave F."/>
            <person name="Brottier P."/>
            <person name="Bruls T."/>
            <person name="Pelletier E."/>
            <person name="Robert C."/>
            <person name="Wincker P."/>
            <person name="Smith D.R."/>
            <person name="Doucette-Stamm L."/>
            <person name="Rubenfield M."/>
            <person name="Weinstock K."/>
            <person name="Lee H.M."/>
            <person name="Dubois J."/>
            <person name="Rosenthal A."/>
            <person name="Platzer M."/>
            <person name="Nyakatura G."/>
            <person name="Taudien S."/>
            <person name="Rump A."/>
            <person name="Yang H."/>
            <person name="Yu J."/>
            <person name="Wang J."/>
            <person name="Huang G."/>
            <person name="Gu J."/>
            <person name="Hood L."/>
            <person name="Rowen L."/>
            <person name="Madan A."/>
            <person name="Qin S."/>
            <person name="Davis R.W."/>
            <person name="Federspiel N.A."/>
            <person name="Abola A.P."/>
            <person name="Proctor M.J."/>
            <person name="Myers R.M."/>
            <person name="Schmutz J."/>
            <person name="Dickson M."/>
            <person name="Grimwood J."/>
            <person name="Cox D.R."/>
            <person name="Olson M.V."/>
            <person name="Kaul R."/>
            <person name="Raymond C."/>
            <person name="Shimizu N."/>
            <person name="Kawasaki K."/>
            <person name="Minoshima S."/>
            <person name="Evans G.A."/>
            <person name="Athanasiou M."/>
            <person name="Schultz R."/>
            <person name="Roe B.A."/>
            <person name="Chen F."/>
            <person name="Pan H."/>
            <person name="Ramser J."/>
            <person name="Lehrach H."/>
            <person name="Reinhardt R."/>
            <person name="McCombie W.R."/>
            <person name="de la Bastide M."/>
            <person name="Dedhia N."/>
            <person name="Blocker H."/>
            <person name="Hornischer K."/>
            <person name="Nordsiek G."/>
            <person name="Agarwala R."/>
            <person name="Aravind L."/>
            <person name="Bailey J.A."/>
            <person name="Bateman A."/>
            <person name="Batzoglou S."/>
            <person name="Birney E."/>
            <person name="Bork P."/>
            <person name="Brown D.G."/>
            <person name="Burge C.B."/>
            <person name="Cerutti L."/>
            <person name="Chen H.C."/>
            <person name="Church D."/>
            <person name="Clamp M."/>
            <person name="Copley R.R."/>
            <person name="Doerks T."/>
            <person name="Eddy S.R."/>
            <person name="Eichler E.E."/>
            <person name="Furey T.S."/>
            <person name="Galagan J."/>
            <person name="Gilbert J.G."/>
            <person name="Harmon C."/>
            <person name="Hayashizaki Y."/>
            <person name="Haussler D."/>
            <person name="Hermjakob H."/>
            <person name="Hokamp K."/>
            <person name="Jang W."/>
            <person name="Johnson L.S."/>
            <person name="Jones T.A."/>
            <person name="Kasif S."/>
            <person name="Kaspryzk A."/>
            <person name="Kennedy S."/>
            <person name="Kent W.J."/>
            <person name="Kitts P."/>
            <person name="Koonin E.V."/>
            <person name="Korf I."/>
            <person name="Kulp D."/>
            <person name="Lancet D."/>
            <person name="Lowe T.M."/>
            <person name="McLysaght A."/>
            <person name="Mikkelsen T."/>
            <person name="Moran J.V."/>
            <person name="Mulder N."/>
            <person name="Pollara V.J."/>
            <person name="Ponting C.P."/>
            <person name="Schuler G."/>
            <person name="Schultz J."/>
            <person name="Slater G."/>
            <person name="Smit A.F."/>
            <person name="Stupka E."/>
            <person name="Szustakowski J."/>
            <person name="Thierry-Mieg D."/>
            <person name="Thierry-Mieg J."/>
            <person name="Wagner L."/>
            <person name="Wallis J."/>
            <person name="Wheeler R."/>
            <person name="Williams A."/>
            <person name="Wolf Y.I."/>
            <person name="Wolfe K.H."/>
            <person name="Yang S.P."/>
            <person name="Yeh R.F."/>
            <person name="Collins F."/>
            <person name="Guyer M.S."/>
            <person name="Peterson J."/>
            <person name="Felsenfeld A."/>
            <person name="Wetterstrand K.A."/>
            <person name="Patrinos A."/>
            <person name="Morgan M.J."/>
            <person name="de Jong P."/>
            <person name="Catanese J.J."/>
            <person name="Osoegawa K."/>
            <person name="Shizuya H."/>
            <person name="Choi S."/>
            <person name="Chen Y.J."/>
        </authorList>
    </citation>
    <scope>NUCLEOTIDE SEQUENCE [LARGE SCALE GENOMIC DNA]</scope>
</reference>
<dbReference type="HGNC" id="HGNC:30615">
    <property type="gene designation" value="SPECC1"/>
</dbReference>
<dbReference type="EMBL" id="AC008088">
    <property type="status" value="NOT_ANNOTATED_CDS"/>
    <property type="molecule type" value="Genomic_DNA"/>
</dbReference>
<name>A0A7P0T8Y6_HUMAN</name>
<dbReference type="Bgee" id="ENSG00000128487">
    <property type="expression patterns" value="Expressed in calcaneal tendon and 146 other cell types or tissues"/>
</dbReference>
<dbReference type="GeneTree" id="ENSGT00940000153592"/>
<dbReference type="EMBL" id="AC007963">
    <property type="status" value="NOT_ANNOTATED_CDS"/>
    <property type="molecule type" value="Genomic_DNA"/>
</dbReference>
<keyword evidence="3" id="KW-1185">Reference proteome</keyword>
<dbReference type="EMBL" id="AC005730">
    <property type="status" value="NOT_ANNOTATED_CDS"/>
    <property type="molecule type" value="Genomic_DNA"/>
</dbReference>
<dbReference type="OpenTargets" id="ENSG00000128487"/>
<evidence type="ECO:0000313" key="2">
    <source>
        <dbReference type="Ensembl" id="ENSP00000505376.1"/>
    </source>
</evidence>
<accession>A0A7P0T8Y6</accession>
<evidence type="ECO:0000256" key="1">
    <source>
        <dbReference type="SAM" id="MobiDB-lite"/>
    </source>
</evidence>
<dbReference type="Ensembl" id="ENST00000680124.1">
    <property type="protein sequence ID" value="ENSP00000506187.1"/>
    <property type="gene ID" value="ENSG00000128487.19"/>
</dbReference>
<feature type="compositionally biased region" description="Low complexity" evidence="1">
    <location>
        <begin position="29"/>
        <end position="40"/>
    </location>
</feature>
<dbReference type="EMBL" id="KF456259">
    <property type="status" value="NOT_ANNOTATED_CDS"/>
    <property type="molecule type" value="Genomic_DNA"/>
</dbReference>